<evidence type="ECO:0000313" key="2">
    <source>
        <dbReference type="EMBL" id="CRL06389.1"/>
    </source>
</evidence>
<keyword evidence="1" id="KW-0732">Signal</keyword>
<dbReference type="EMBL" id="CVRI01000066">
    <property type="protein sequence ID" value="CRL06389.1"/>
    <property type="molecule type" value="Genomic_DNA"/>
</dbReference>
<accession>A0A1J1J1R7</accession>
<gene>
    <name evidence="2" type="ORF">CLUMA_CG019053</name>
</gene>
<sequence length="175" mass="20023">MELNKIFILAICSLFWNADLATSQKRLSVRCINQCPALEDKIRSLNTELGEIRNRNDANMKEIMTTDDMSRFVKLRETVEKQGEGRISTRSISEMNSILAKYYESNPRAAAWEVMAETSVRVEEITKSFDDILNDRSVTDEYCVPCIESSAMKIGITVTFSWPPPKIKVTFTFSF</sequence>
<name>A0A1J1J1R7_9DIPT</name>
<dbReference type="AlphaFoldDB" id="A0A1J1J1R7"/>
<proteinExistence type="predicted"/>
<protein>
    <submittedName>
        <fullName evidence="2">CLUMA_CG019053, isoform A</fullName>
    </submittedName>
</protein>
<evidence type="ECO:0000313" key="3">
    <source>
        <dbReference type="Proteomes" id="UP000183832"/>
    </source>
</evidence>
<evidence type="ECO:0000256" key="1">
    <source>
        <dbReference type="SAM" id="SignalP"/>
    </source>
</evidence>
<organism evidence="2 3">
    <name type="scientific">Clunio marinus</name>
    <dbReference type="NCBI Taxonomy" id="568069"/>
    <lineage>
        <taxon>Eukaryota</taxon>
        <taxon>Metazoa</taxon>
        <taxon>Ecdysozoa</taxon>
        <taxon>Arthropoda</taxon>
        <taxon>Hexapoda</taxon>
        <taxon>Insecta</taxon>
        <taxon>Pterygota</taxon>
        <taxon>Neoptera</taxon>
        <taxon>Endopterygota</taxon>
        <taxon>Diptera</taxon>
        <taxon>Nematocera</taxon>
        <taxon>Chironomoidea</taxon>
        <taxon>Chironomidae</taxon>
        <taxon>Clunio</taxon>
    </lineage>
</organism>
<feature type="signal peptide" evidence="1">
    <location>
        <begin position="1"/>
        <end position="23"/>
    </location>
</feature>
<keyword evidence="3" id="KW-1185">Reference proteome</keyword>
<dbReference type="Proteomes" id="UP000183832">
    <property type="component" value="Unassembled WGS sequence"/>
</dbReference>
<reference evidence="2 3" key="1">
    <citation type="submission" date="2015-04" db="EMBL/GenBank/DDBJ databases">
        <authorList>
            <person name="Syromyatnikov M.Y."/>
            <person name="Popov V.N."/>
        </authorList>
    </citation>
    <scope>NUCLEOTIDE SEQUENCE [LARGE SCALE GENOMIC DNA]</scope>
</reference>
<feature type="chain" id="PRO_5012158989" evidence="1">
    <location>
        <begin position="24"/>
        <end position="175"/>
    </location>
</feature>